<dbReference type="Proteomes" id="UP001521785">
    <property type="component" value="Unassembled WGS sequence"/>
</dbReference>
<reference evidence="1 2" key="1">
    <citation type="submission" date="2024-02" db="EMBL/GenBank/DDBJ databases">
        <title>De novo assembly and annotation of 12 fungi associated with fruit tree decline syndrome in Ontario, Canada.</title>
        <authorList>
            <person name="Sulman M."/>
            <person name="Ellouze W."/>
            <person name="Ilyukhin E."/>
        </authorList>
    </citation>
    <scope>NUCLEOTIDE SEQUENCE [LARGE SCALE GENOMIC DNA]</scope>
    <source>
        <strain evidence="1 2">M42-189</strain>
    </source>
</reference>
<evidence type="ECO:0000313" key="2">
    <source>
        <dbReference type="Proteomes" id="UP001521785"/>
    </source>
</evidence>
<comment type="caution">
    <text evidence="1">The sequence shown here is derived from an EMBL/GenBank/DDBJ whole genome shotgun (WGS) entry which is preliminary data.</text>
</comment>
<dbReference type="Gene3D" id="3.40.630.30">
    <property type="match status" value="1"/>
</dbReference>
<sequence length="167" mass="19027">MDPSHSLKKLQIPPGWQAPDPLLYEHLTATLLNEKDLQQDLEAVNSSRDIIRRTRGGSWPPAELTEDSNLRDLQWHARESKEGGSFAYAVRNADGDYIGCFYLYPLGARGPVTEKMSKYDVDANWWVTTEAYERGDYEVLYRGLKGWLKNELGAVGRPWWSNAEIPA</sequence>
<dbReference type="InterPro" id="IPR016181">
    <property type="entry name" value="Acyl_CoA_acyltransferase"/>
</dbReference>
<gene>
    <name evidence="1" type="ORF">SLS60_005414</name>
</gene>
<organism evidence="1 2">
    <name type="scientific">Paraconiothyrium brasiliense</name>
    <dbReference type="NCBI Taxonomy" id="300254"/>
    <lineage>
        <taxon>Eukaryota</taxon>
        <taxon>Fungi</taxon>
        <taxon>Dikarya</taxon>
        <taxon>Ascomycota</taxon>
        <taxon>Pezizomycotina</taxon>
        <taxon>Dothideomycetes</taxon>
        <taxon>Pleosporomycetidae</taxon>
        <taxon>Pleosporales</taxon>
        <taxon>Massarineae</taxon>
        <taxon>Didymosphaeriaceae</taxon>
        <taxon>Paraconiothyrium</taxon>
    </lineage>
</organism>
<dbReference type="EMBL" id="JAKJXO020000006">
    <property type="protein sequence ID" value="KAL1603823.1"/>
    <property type="molecule type" value="Genomic_DNA"/>
</dbReference>
<accession>A0ABR3RHZ3</accession>
<name>A0ABR3RHZ3_9PLEO</name>
<evidence type="ECO:0000313" key="1">
    <source>
        <dbReference type="EMBL" id="KAL1603823.1"/>
    </source>
</evidence>
<proteinExistence type="predicted"/>
<evidence type="ECO:0008006" key="3">
    <source>
        <dbReference type="Google" id="ProtNLM"/>
    </source>
</evidence>
<protein>
    <recommendedName>
        <fullName evidence="3">N-acetyltransferase domain-containing protein</fullName>
    </recommendedName>
</protein>
<dbReference type="SUPFAM" id="SSF55729">
    <property type="entry name" value="Acyl-CoA N-acyltransferases (Nat)"/>
    <property type="match status" value="1"/>
</dbReference>
<keyword evidence="2" id="KW-1185">Reference proteome</keyword>